<dbReference type="GO" id="GO:0006364">
    <property type="term" value="P:rRNA processing"/>
    <property type="evidence" value="ECO:0007669"/>
    <property type="project" value="UniProtKB-UniRule"/>
</dbReference>
<keyword evidence="7 9" id="KW-0378">Hydrolase</keyword>
<dbReference type="PANTHER" id="PTHR46986:SF1">
    <property type="entry name" value="ENDORIBONUCLEASE YBEY, CHLOROPLASTIC"/>
    <property type="match status" value="1"/>
</dbReference>
<dbReference type="PANTHER" id="PTHR46986">
    <property type="entry name" value="ENDORIBONUCLEASE YBEY, CHLOROPLASTIC"/>
    <property type="match status" value="1"/>
</dbReference>
<dbReference type="NCBIfam" id="TIGR00043">
    <property type="entry name" value="rRNA maturation RNase YbeY"/>
    <property type="match status" value="1"/>
</dbReference>
<dbReference type="InterPro" id="IPR002036">
    <property type="entry name" value="YbeY"/>
</dbReference>
<dbReference type="GO" id="GO:0004521">
    <property type="term" value="F:RNA endonuclease activity"/>
    <property type="evidence" value="ECO:0007669"/>
    <property type="project" value="UniProtKB-UniRule"/>
</dbReference>
<dbReference type="Proteomes" id="UP000448943">
    <property type="component" value="Unassembled WGS sequence"/>
</dbReference>
<comment type="function">
    <text evidence="9">Single strand-specific metallo-endoribonuclease involved in late-stage 70S ribosome quality control and in maturation of the 3' terminus of the 16S rRNA.</text>
</comment>
<organism evidence="10 11">
    <name type="scientific">Chengkuizengella marina</name>
    <dbReference type="NCBI Taxonomy" id="2507566"/>
    <lineage>
        <taxon>Bacteria</taxon>
        <taxon>Bacillati</taxon>
        <taxon>Bacillota</taxon>
        <taxon>Bacilli</taxon>
        <taxon>Bacillales</taxon>
        <taxon>Paenibacillaceae</taxon>
        <taxon>Chengkuizengella</taxon>
    </lineage>
</organism>
<keyword evidence="3 9" id="KW-0698">rRNA processing</keyword>
<evidence type="ECO:0000256" key="8">
    <source>
        <dbReference type="ARBA" id="ARBA00022833"/>
    </source>
</evidence>
<dbReference type="Pfam" id="PF02130">
    <property type="entry name" value="YbeY"/>
    <property type="match status" value="1"/>
</dbReference>
<keyword evidence="8 9" id="KW-0862">Zinc</keyword>
<dbReference type="PROSITE" id="PS01306">
    <property type="entry name" value="UPF0054"/>
    <property type="match status" value="1"/>
</dbReference>
<accession>A0A6N9Q3K9</accession>
<feature type="binding site" evidence="9">
    <location>
        <position position="129"/>
    </location>
    <ligand>
        <name>Zn(2+)</name>
        <dbReference type="ChEBI" id="CHEBI:29105"/>
        <note>catalytic</note>
    </ligand>
</feature>
<dbReference type="EMBL" id="SIJB01000024">
    <property type="protein sequence ID" value="NBI29373.1"/>
    <property type="molecule type" value="Genomic_DNA"/>
</dbReference>
<evidence type="ECO:0000313" key="10">
    <source>
        <dbReference type="EMBL" id="NBI29373.1"/>
    </source>
</evidence>
<feature type="binding site" evidence="9">
    <location>
        <position position="133"/>
    </location>
    <ligand>
        <name>Zn(2+)</name>
        <dbReference type="ChEBI" id="CHEBI:29105"/>
        <note>catalytic</note>
    </ligand>
</feature>
<evidence type="ECO:0000313" key="11">
    <source>
        <dbReference type="Proteomes" id="UP000448943"/>
    </source>
</evidence>
<evidence type="ECO:0000256" key="5">
    <source>
        <dbReference type="ARBA" id="ARBA00022723"/>
    </source>
</evidence>
<keyword evidence="2 9" id="KW-0690">Ribosome biogenesis</keyword>
<protein>
    <recommendedName>
        <fullName evidence="9">Endoribonuclease YbeY</fullName>
        <ecNumber evidence="9">3.1.-.-</ecNumber>
    </recommendedName>
</protein>
<evidence type="ECO:0000256" key="1">
    <source>
        <dbReference type="ARBA" id="ARBA00010875"/>
    </source>
</evidence>
<reference evidence="10 11" key="1">
    <citation type="submission" date="2019-01" db="EMBL/GenBank/DDBJ databases">
        <title>Chengkuizengella sp. nov., isolated from deep-sea sediment of East Pacific Ocean.</title>
        <authorList>
            <person name="Yang J."/>
            <person name="Lai Q."/>
            <person name="Shao Z."/>
        </authorList>
    </citation>
    <scope>NUCLEOTIDE SEQUENCE [LARGE SCALE GENOMIC DNA]</scope>
    <source>
        <strain evidence="10 11">YPA3-1-1</strain>
    </source>
</reference>
<comment type="cofactor">
    <cofactor evidence="9">
        <name>Zn(2+)</name>
        <dbReference type="ChEBI" id="CHEBI:29105"/>
    </cofactor>
    <text evidence="9">Binds 1 zinc ion.</text>
</comment>
<dbReference type="InterPro" id="IPR023091">
    <property type="entry name" value="MetalPrtase_cat_dom_sf_prd"/>
</dbReference>
<name>A0A6N9Q3K9_9BACL</name>
<evidence type="ECO:0000256" key="6">
    <source>
        <dbReference type="ARBA" id="ARBA00022759"/>
    </source>
</evidence>
<evidence type="ECO:0000256" key="3">
    <source>
        <dbReference type="ARBA" id="ARBA00022552"/>
    </source>
</evidence>
<comment type="subcellular location">
    <subcellularLocation>
        <location evidence="9">Cytoplasm</location>
    </subcellularLocation>
</comment>
<dbReference type="SUPFAM" id="SSF55486">
    <property type="entry name" value="Metalloproteases ('zincins'), catalytic domain"/>
    <property type="match status" value="1"/>
</dbReference>
<evidence type="ECO:0000256" key="9">
    <source>
        <dbReference type="HAMAP-Rule" id="MF_00009"/>
    </source>
</evidence>
<comment type="similarity">
    <text evidence="1 9">Belongs to the endoribonuclease YbeY family.</text>
</comment>
<dbReference type="Gene3D" id="3.40.390.30">
    <property type="entry name" value="Metalloproteases ('zincins'), catalytic domain"/>
    <property type="match status" value="1"/>
</dbReference>
<keyword evidence="11" id="KW-1185">Reference proteome</keyword>
<sequence>MKLQLAFSNDQNEIEISEEWIQQLEELLQIAGQSENISSGEVTLTFVDDKSIHQLNKQYRGIDTPTDVLSFAMQDSGFEETEIFYEDDFEFDEVTTMLGDVVISVTTAKRQSEEYGHSLQREIGFLFVHGFLHLIGYDHQDEQSEKEMFNKQEQILLEAGLTR</sequence>
<dbReference type="AlphaFoldDB" id="A0A6N9Q3K9"/>
<proteinExistence type="inferred from homology"/>
<dbReference type="OrthoDB" id="9807740at2"/>
<dbReference type="GO" id="GO:0004222">
    <property type="term" value="F:metalloendopeptidase activity"/>
    <property type="evidence" value="ECO:0007669"/>
    <property type="project" value="InterPro"/>
</dbReference>
<feature type="binding site" evidence="9">
    <location>
        <position position="139"/>
    </location>
    <ligand>
        <name>Zn(2+)</name>
        <dbReference type="ChEBI" id="CHEBI:29105"/>
        <note>catalytic</note>
    </ligand>
</feature>
<evidence type="ECO:0000256" key="7">
    <source>
        <dbReference type="ARBA" id="ARBA00022801"/>
    </source>
</evidence>
<dbReference type="GO" id="GO:0008270">
    <property type="term" value="F:zinc ion binding"/>
    <property type="evidence" value="ECO:0007669"/>
    <property type="project" value="UniProtKB-UniRule"/>
</dbReference>
<dbReference type="RefSeq" id="WP_160646180.1">
    <property type="nucleotide sequence ID" value="NZ_SIJB01000024.1"/>
</dbReference>
<dbReference type="InterPro" id="IPR020549">
    <property type="entry name" value="YbeY_CS"/>
</dbReference>
<evidence type="ECO:0000256" key="2">
    <source>
        <dbReference type="ARBA" id="ARBA00022517"/>
    </source>
</evidence>
<comment type="caution">
    <text evidence="10">The sequence shown here is derived from an EMBL/GenBank/DDBJ whole genome shotgun (WGS) entry which is preliminary data.</text>
</comment>
<keyword evidence="9" id="KW-0963">Cytoplasm</keyword>
<dbReference type="HAMAP" id="MF_00009">
    <property type="entry name" value="Endoribonucl_YbeY"/>
    <property type="match status" value="1"/>
</dbReference>
<keyword evidence="5 9" id="KW-0479">Metal-binding</keyword>
<gene>
    <name evidence="9 10" type="primary">ybeY</name>
    <name evidence="10" type="ORF">ERL59_10410</name>
</gene>
<keyword evidence="6 9" id="KW-0255">Endonuclease</keyword>
<evidence type="ECO:0000256" key="4">
    <source>
        <dbReference type="ARBA" id="ARBA00022722"/>
    </source>
</evidence>
<dbReference type="GO" id="GO:0005737">
    <property type="term" value="C:cytoplasm"/>
    <property type="evidence" value="ECO:0007669"/>
    <property type="project" value="UniProtKB-SubCell"/>
</dbReference>
<dbReference type="EC" id="3.1.-.-" evidence="9"/>
<keyword evidence="4 9" id="KW-0540">Nuclease</keyword>